<dbReference type="RefSeq" id="WP_317054952.1">
    <property type="nucleotide sequence ID" value="NZ_CP146606.1"/>
</dbReference>
<sequence length="116" mass="12459">MASWFVGIALPLALYFGLVFLPRAGAIRLLILTGMGLGVLWTAYFLKVGGSGALDPVKGAYSVLMLLAFTIALVLGGTMMVMKTRLPETWPTWSWPICVLVALVAVGIPLVRMFGM</sequence>
<protein>
    <recommendedName>
        <fullName evidence="4">DUF4175 domain-containing protein</fullName>
    </recommendedName>
</protein>
<dbReference type="EMBL" id="CP146606">
    <property type="protein sequence ID" value="WYK18267.1"/>
    <property type="molecule type" value="Genomic_DNA"/>
</dbReference>
<proteinExistence type="predicted"/>
<keyword evidence="1" id="KW-0472">Membrane</keyword>
<feature type="transmembrane region" description="Helical" evidence="1">
    <location>
        <begin position="6"/>
        <end position="22"/>
    </location>
</feature>
<feature type="transmembrane region" description="Helical" evidence="1">
    <location>
        <begin position="93"/>
        <end position="114"/>
    </location>
</feature>
<evidence type="ECO:0000313" key="3">
    <source>
        <dbReference type="Proteomes" id="UP001281305"/>
    </source>
</evidence>
<keyword evidence="3" id="KW-1185">Reference proteome</keyword>
<feature type="transmembrane region" description="Helical" evidence="1">
    <location>
        <begin position="29"/>
        <end position="47"/>
    </location>
</feature>
<reference evidence="2 3" key="1">
    <citation type="submission" date="2024-02" db="EMBL/GenBank/DDBJ databases">
        <title>Roseovarius strain W115 nov., isolated from a marine algae.</title>
        <authorList>
            <person name="Lee M.W."/>
            <person name="Lee J.K."/>
            <person name="Kim J.M."/>
            <person name="Choi D.G."/>
            <person name="Baek J.H."/>
            <person name="Bayburt H."/>
            <person name="Jung J.J."/>
            <person name="Han D.M."/>
            <person name="Jeon C.O."/>
        </authorList>
    </citation>
    <scope>NUCLEOTIDE SEQUENCE [LARGE SCALE GENOMIC DNA]</scope>
    <source>
        <strain evidence="2 3">W115</strain>
    </source>
</reference>
<organism evidence="2 3">
    <name type="scientific">Roseovarius rhodophyticola</name>
    <dbReference type="NCBI Taxonomy" id="3080827"/>
    <lineage>
        <taxon>Bacteria</taxon>
        <taxon>Pseudomonadati</taxon>
        <taxon>Pseudomonadota</taxon>
        <taxon>Alphaproteobacteria</taxon>
        <taxon>Rhodobacterales</taxon>
        <taxon>Roseobacteraceae</taxon>
        <taxon>Roseovarius</taxon>
    </lineage>
</organism>
<dbReference type="Proteomes" id="UP001281305">
    <property type="component" value="Chromosome"/>
</dbReference>
<evidence type="ECO:0000313" key="2">
    <source>
        <dbReference type="EMBL" id="WYK18267.1"/>
    </source>
</evidence>
<evidence type="ECO:0008006" key="4">
    <source>
        <dbReference type="Google" id="ProtNLM"/>
    </source>
</evidence>
<evidence type="ECO:0000256" key="1">
    <source>
        <dbReference type="SAM" id="Phobius"/>
    </source>
</evidence>
<feature type="transmembrane region" description="Helical" evidence="1">
    <location>
        <begin position="59"/>
        <end position="81"/>
    </location>
</feature>
<keyword evidence="1" id="KW-1133">Transmembrane helix</keyword>
<name>A0ABZ2TEX5_9RHOB</name>
<keyword evidence="1" id="KW-0812">Transmembrane</keyword>
<gene>
    <name evidence="2" type="ORF">RZS32_018150</name>
</gene>
<accession>A0ABZ2TEX5</accession>